<name>A0A369W9C4_9HYPH</name>
<dbReference type="Gene3D" id="3.10.20.440">
    <property type="entry name" value="2Fe-2S iron-sulphur cluster binding domain, sarcosine oxidase, alpha subunit, N-terminal domain"/>
    <property type="match status" value="1"/>
</dbReference>
<dbReference type="EMBL" id="QQNH01000001">
    <property type="protein sequence ID" value="RDE10455.1"/>
    <property type="molecule type" value="Genomic_DNA"/>
</dbReference>
<evidence type="ECO:0000313" key="3">
    <source>
        <dbReference type="EMBL" id="RDE10455.1"/>
    </source>
</evidence>
<comment type="caution">
    <text evidence="3">The sequence shown here is derived from an EMBL/GenBank/DDBJ whole genome shotgun (WGS) entry which is preliminary data.</text>
</comment>
<accession>A0A369W9C4</accession>
<reference evidence="4" key="1">
    <citation type="submission" date="2018-07" db="EMBL/GenBank/DDBJ databases">
        <authorList>
            <person name="Liu B.-T."/>
            <person name="Du Z."/>
        </authorList>
    </citation>
    <scope>NUCLEOTIDE SEQUENCE [LARGE SCALE GENOMIC DNA]</scope>
    <source>
        <strain evidence="4">XYN52</strain>
    </source>
</reference>
<organism evidence="3 4">
    <name type="scientific">Pelagibacterium lacus</name>
    <dbReference type="NCBI Taxonomy" id="2282655"/>
    <lineage>
        <taxon>Bacteria</taxon>
        <taxon>Pseudomonadati</taxon>
        <taxon>Pseudomonadota</taxon>
        <taxon>Alphaproteobacteria</taxon>
        <taxon>Hyphomicrobiales</taxon>
        <taxon>Devosiaceae</taxon>
        <taxon>Pelagibacterium</taxon>
    </lineage>
</organism>
<dbReference type="InterPro" id="IPR051691">
    <property type="entry name" value="Metab_Enz_Cyan_OpOx_G3PDH"/>
</dbReference>
<dbReference type="Gene3D" id="3.50.50.60">
    <property type="entry name" value="FAD/NAD(P)-binding domain"/>
    <property type="match status" value="1"/>
</dbReference>
<dbReference type="Proteomes" id="UP000253759">
    <property type="component" value="Unassembled WGS sequence"/>
</dbReference>
<dbReference type="PANTHER" id="PTHR42949:SF3">
    <property type="entry name" value="ANAEROBIC GLYCEROL-3-PHOSPHATE DEHYDROGENASE SUBUNIT B"/>
    <property type="match status" value="1"/>
</dbReference>
<feature type="domain" description="FAD/NAD(P)-binding" evidence="2">
    <location>
        <begin position="177"/>
        <end position="302"/>
    </location>
</feature>
<dbReference type="PRINTS" id="PR00419">
    <property type="entry name" value="ADXRDTASE"/>
</dbReference>
<dbReference type="PANTHER" id="PTHR42949">
    <property type="entry name" value="ANAEROBIC GLYCEROL-3-PHOSPHATE DEHYDROGENASE SUBUNIT B"/>
    <property type="match status" value="1"/>
</dbReference>
<dbReference type="SUPFAM" id="SSF51905">
    <property type="entry name" value="FAD/NAD(P)-binding domain"/>
    <property type="match status" value="1"/>
</dbReference>
<dbReference type="GO" id="GO:0016491">
    <property type="term" value="F:oxidoreductase activity"/>
    <property type="evidence" value="ECO:0007669"/>
    <property type="project" value="UniProtKB-KW"/>
</dbReference>
<dbReference type="Gene3D" id="3.40.50.720">
    <property type="entry name" value="NAD(P)-binding Rossmann-like Domain"/>
    <property type="match status" value="1"/>
</dbReference>
<dbReference type="Pfam" id="PF07992">
    <property type="entry name" value="Pyr_redox_2"/>
    <property type="match status" value="1"/>
</dbReference>
<keyword evidence="1" id="KW-0560">Oxidoreductase</keyword>
<dbReference type="InterPro" id="IPR036188">
    <property type="entry name" value="FAD/NAD-bd_sf"/>
</dbReference>
<keyword evidence="4" id="KW-1185">Reference proteome</keyword>
<protein>
    <submittedName>
        <fullName evidence="3">FAD-dependent oxidoreductase</fullName>
    </submittedName>
</protein>
<proteinExistence type="predicted"/>
<evidence type="ECO:0000259" key="2">
    <source>
        <dbReference type="Pfam" id="PF07992"/>
    </source>
</evidence>
<dbReference type="AlphaFoldDB" id="A0A369W9C4"/>
<evidence type="ECO:0000313" key="4">
    <source>
        <dbReference type="Proteomes" id="UP000253759"/>
    </source>
</evidence>
<gene>
    <name evidence="3" type="ORF">DVH29_00435</name>
</gene>
<dbReference type="InterPro" id="IPR042204">
    <property type="entry name" value="2Fe-2S-bd_N"/>
</dbReference>
<dbReference type="InterPro" id="IPR023753">
    <property type="entry name" value="FAD/NAD-binding_dom"/>
</dbReference>
<evidence type="ECO:0000256" key="1">
    <source>
        <dbReference type="ARBA" id="ARBA00023002"/>
    </source>
</evidence>
<sequence>MGRRPWGRTAPAARQCGRFRARMGRSCVMTLSHRLDGDLPAEFSTPLIDRQRPIRFRLNGRPLLAFEGDSVLSAALANGWGAAGMADGSPLALDPASAPAVLVAGNEARPDLAMPMALCPAMDGVSLVTAPARRAPSNPFARLLGGAGSGLGLAYGAGDPAPGGWLDAPASRAMTTDMLVIGGGVAGLAAAEAASRQGKRVVIVEREAVLGGLSPLFGRAEGEPAPEELIADLAGAIGRSGLVTLLLGTHAFALAGTSVRAIRVTRAGGIPAPEIIEIAADGVVLATGVEDRLPLFAGNRLPGVVDAATAWRLAARYNLWPGRTAHIHTATNAGYRMALLGAASGRTITRTSDPRPAPQTRFIEFCKAYGYRLGWGTSIAAARLDRRRNLQLVLADSRTGKVQDELETCERLVMSGGWQPTLDLWALAGGALRWTAERGCLMADGPLEGVAVAGSAAGYHSLPGCRNHGAAIAAAMPEATHAVVADPQIDPVFETPDGAPTRMAPATRDAAPAWLSARRAGRLPPPEAQGVARLFAGPAPIRAPRALAVTDVAGLVIAGHVEPAAARAFSARHCVLPVRLGPAEEHPDRAEPRPEPVPGYLAGRFGPQQSRWRLAAETSRRFTPGCLVFVNTDARSPLAAVGVVLAHTPAGIEALVTGEGFGAGDTLYIRDGHVAVSARLAERL</sequence>